<dbReference type="Pfam" id="PF01225">
    <property type="entry name" value="Mur_ligase"/>
    <property type="match status" value="1"/>
</dbReference>
<keyword evidence="5 7" id="KW-0131">Cell cycle</keyword>
<keyword evidence="7" id="KW-0460">Magnesium</keyword>
<gene>
    <name evidence="7" type="primary">murE</name>
    <name evidence="13" type="ORF">H9786_16110</name>
</gene>
<dbReference type="InterPro" id="IPR036565">
    <property type="entry name" value="Mur-like_cat_sf"/>
</dbReference>
<feature type="binding site" evidence="7">
    <location>
        <position position="212"/>
    </location>
    <ligand>
        <name>UDP-N-acetyl-alpha-D-muramoyl-L-alanyl-D-glutamate</name>
        <dbReference type="ChEBI" id="CHEBI:83900"/>
    </ligand>
</feature>
<dbReference type="PANTHER" id="PTHR23135">
    <property type="entry name" value="MUR LIGASE FAMILY MEMBER"/>
    <property type="match status" value="1"/>
</dbReference>
<dbReference type="SUPFAM" id="SSF53244">
    <property type="entry name" value="MurD-like peptide ligases, peptide-binding domain"/>
    <property type="match status" value="1"/>
</dbReference>
<keyword evidence="7" id="KW-0067">ATP-binding</keyword>
<dbReference type="GO" id="GO:0008360">
    <property type="term" value="P:regulation of cell shape"/>
    <property type="evidence" value="ECO:0007669"/>
    <property type="project" value="UniProtKB-KW"/>
</dbReference>
<dbReference type="NCBIfam" id="NF001124">
    <property type="entry name" value="PRK00139.1-2"/>
    <property type="match status" value="1"/>
</dbReference>
<feature type="binding site" evidence="7">
    <location>
        <begin position="177"/>
        <end position="178"/>
    </location>
    <ligand>
        <name>UDP-N-acetyl-alpha-D-muramoyl-L-alanyl-D-glutamate</name>
        <dbReference type="ChEBI" id="CHEBI:83900"/>
    </ligand>
</feature>
<feature type="binding site" evidence="7">
    <location>
        <begin position="130"/>
        <end position="136"/>
    </location>
    <ligand>
        <name>ATP</name>
        <dbReference type="ChEBI" id="CHEBI:30616"/>
    </ligand>
</feature>
<dbReference type="AlphaFoldDB" id="A0A9D2RRH2"/>
<dbReference type="InterPro" id="IPR035911">
    <property type="entry name" value="MurE/MurF_N"/>
</dbReference>
<dbReference type="Pfam" id="PF02875">
    <property type="entry name" value="Mur_ligase_C"/>
    <property type="match status" value="1"/>
</dbReference>
<comment type="catalytic activity">
    <reaction evidence="7">
        <text>UDP-N-acetyl-alpha-D-muramoyl-L-alanyl-D-glutamate + meso-2,6-diaminopimelate + ATP = UDP-N-acetyl-alpha-D-muramoyl-L-alanyl-gamma-D-glutamyl-meso-2,6-diaminopimelate + ADP + phosphate + H(+)</text>
        <dbReference type="Rhea" id="RHEA:23676"/>
        <dbReference type="ChEBI" id="CHEBI:15378"/>
        <dbReference type="ChEBI" id="CHEBI:30616"/>
        <dbReference type="ChEBI" id="CHEBI:43474"/>
        <dbReference type="ChEBI" id="CHEBI:57791"/>
        <dbReference type="ChEBI" id="CHEBI:83900"/>
        <dbReference type="ChEBI" id="CHEBI:83905"/>
        <dbReference type="ChEBI" id="CHEBI:456216"/>
        <dbReference type="EC" id="6.3.2.13"/>
    </reaction>
</comment>
<dbReference type="EMBL" id="DWZH01000136">
    <property type="protein sequence ID" value="HJB12022.1"/>
    <property type="molecule type" value="Genomic_DNA"/>
</dbReference>
<dbReference type="SUPFAM" id="SSF53623">
    <property type="entry name" value="MurD-like peptide ligases, catalytic domain"/>
    <property type="match status" value="1"/>
</dbReference>
<evidence type="ECO:0000256" key="8">
    <source>
        <dbReference type="RuleBase" id="RU004135"/>
    </source>
</evidence>
<keyword evidence="6 7" id="KW-0961">Cell wall biogenesis/degradation</keyword>
<organism evidence="13 14">
    <name type="scientific">Candidatus Brachybacterium merdavium</name>
    <dbReference type="NCBI Taxonomy" id="2838513"/>
    <lineage>
        <taxon>Bacteria</taxon>
        <taxon>Bacillati</taxon>
        <taxon>Actinomycetota</taxon>
        <taxon>Actinomycetes</taxon>
        <taxon>Micrococcales</taxon>
        <taxon>Dermabacteraceae</taxon>
        <taxon>Brachybacterium</taxon>
    </lineage>
</organism>
<feature type="binding site" evidence="7">
    <location>
        <position position="486"/>
    </location>
    <ligand>
        <name>meso-2,6-diaminopimelate</name>
        <dbReference type="ChEBI" id="CHEBI:57791"/>
    </ligand>
</feature>
<feature type="binding site" evidence="7">
    <location>
        <position position="482"/>
    </location>
    <ligand>
        <name>meso-2,6-diaminopimelate</name>
        <dbReference type="ChEBI" id="CHEBI:57791"/>
    </ligand>
</feature>
<evidence type="ECO:0000256" key="3">
    <source>
        <dbReference type="ARBA" id="ARBA00022960"/>
    </source>
</evidence>
<feature type="domain" description="Mur ligase central" evidence="12">
    <location>
        <begin position="128"/>
        <end position="333"/>
    </location>
</feature>
<dbReference type="GO" id="GO:0051301">
    <property type="term" value="P:cell division"/>
    <property type="evidence" value="ECO:0007669"/>
    <property type="project" value="UniProtKB-KW"/>
</dbReference>
<dbReference type="GO" id="GO:0009252">
    <property type="term" value="P:peptidoglycan biosynthetic process"/>
    <property type="evidence" value="ECO:0007669"/>
    <property type="project" value="UniProtKB-UniRule"/>
</dbReference>
<dbReference type="Gene3D" id="3.40.1190.10">
    <property type="entry name" value="Mur-like, catalytic domain"/>
    <property type="match status" value="1"/>
</dbReference>
<dbReference type="NCBIfam" id="TIGR01085">
    <property type="entry name" value="murE"/>
    <property type="match status" value="1"/>
</dbReference>
<feature type="modified residue" description="N6-carboxylysine" evidence="7">
    <location>
        <position position="244"/>
    </location>
</feature>
<comment type="function">
    <text evidence="7">Catalyzes the addition of meso-diaminopimelic acid to the nucleotide precursor UDP-N-acetylmuramoyl-L-alanyl-D-glutamate (UMAG) in the biosynthesis of bacterial cell-wall peptidoglycan.</text>
</comment>
<evidence type="ECO:0000256" key="6">
    <source>
        <dbReference type="ARBA" id="ARBA00023316"/>
    </source>
</evidence>
<dbReference type="PANTHER" id="PTHR23135:SF4">
    <property type="entry name" value="UDP-N-ACETYLMURAMOYL-L-ALANYL-D-GLUTAMATE--2,6-DIAMINOPIMELATE LIGASE MURE HOMOLOG, CHLOROPLASTIC"/>
    <property type="match status" value="1"/>
</dbReference>
<dbReference type="GO" id="GO:0005524">
    <property type="term" value="F:ATP binding"/>
    <property type="evidence" value="ECO:0007669"/>
    <property type="project" value="UniProtKB-UniRule"/>
</dbReference>
<feature type="binding site" evidence="7">
    <location>
        <begin position="429"/>
        <end position="432"/>
    </location>
    <ligand>
        <name>meso-2,6-diaminopimelate</name>
        <dbReference type="ChEBI" id="CHEBI:57791"/>
    </ligand>
</feature>
<keyword evidence="4 7" id="KW-0573">Peptidoglycan synthesis</keyword>
<dbReference type="GO" id="GO:0000287">
    <property type="term" value="F:magnesium ion binding"/>
    <property type="evidence" value="ECO:0007669"/>
    <property type="project" value="UniProtKB-UniRule"/>
</dbReference>
<dbReference type="EC" id="6.3.2.13" evidence="7"/>
<comment type="caution">
    <text evidence="7">Lacks conserved residue(s) required for the propagation of feature annotation.</text>
</comment>
<evidence type="ECO:0000259" key="11">
    <source>
        <dbReference type="Pfam" id="PF02875"/>
    </source>
</evidence>
<comment type="similarity">
    <text evidence="1 7">Belongs to the MurCDEF family. MurE subfamily.</text>
</comment>
<dbReference type="HAMAP" id="MF_00208">
    <property type="entry name" value="MurE"/>
    <property type="match status" value="1"/>
</dbReference>
<feature type="binding site" evidence="7">
    <location>
        <position position="47"/>
    </location>
    <ligand>
        <name>UDP-N-acetyl-alpha-D-muramoyl-L-alanyl-D-glutamate</name>
        <dbReference type="ChEBI" id="CHEBI:83900"/>
    </ligand>
</feature>
<keyword evidence="7 13" id="KW-0436">Ligase</keyword>
<dbReference type="GO" id="GO:0005737">
    <property type="term" value="C:cytoplasm"/>
    <property type="evidence" value="ECO:0007669"/>
    <property type="project" value="UniProtKB-SubCell"/>
</dbReference>
<dbReference type="InterPro" id="IPR013221">
    <property type="entry name" value="Mur_ligase_cen"/>
</dbReference>
<keyword evidence="7" id="KW-0547">Nucleotide-binding</keyword>
<feature type="domain" description="Mur ligase C-terminal" evidence="11">
    <location>
        <begin position="356"/>
        <end position="484"/>
    </location>
</feature>
<dbReference type="Proteomes" id="UP000823823">
    <property type="component" value="Unassembled WGS sequence"/>
</dbReference>
<keyword evidence="2 7" id="KW-0132">Cell division</keyword>
<sequence length="524" mass="54975">MPDQPDQPAEPPRPRLSAGADAAELARALGAPAPLEPIRLSGVTLDSRSVETGDLWCALPGANAHGAQFAAQARERGAALALTDAAGRPLCERAGLPALVVADPRRDTAAAASLVYGHPGRRLATVGVTGTNGKTSVTTMIDQTLRALGRATGVVGTSGTAYRDSAGRDHHVATVRTTPEAPELHGILARMVEDGVHTASMEISSHALVLHRADGVVVDVACFTNLSQDHLDFHRDMEDYYRAKRSMLTPAHARRAVVCVDGDWGRRLAREAEVPVVTYATDPAAGADHTARDLRADGYGTVFTADGPRGSRTLRSALPGRHFVANALAASLLLEEIGIAGPQVDHALGTAGTVPGRMEPVAEAPVLAVVDYSHTPDALEQALTTLRAVPRTRRLIAVIGAGGDRDRGKRPRMGEVTARLADVVIVTDDNPRTEDPSRIRSEVLSGIAEHSKAEVREVSGRGEAIVAAARLADVGDTILLAGKGAETGQEIGGIVHPFDDRLRLRDALTTHGGDTDADHADGGR</sequence>
<keyword evidence="7" id="KW-0963">Cytoplasm</keyword>
<feature type="domain" description="Mur ligase N-terminal catalytic" evidence="10">
    <location>
        <begin position="40"/>
        <end position="106"/>
    </location>
</feature>
<dbReference type="InterPro" id="IPR036615">
    <property type="entry name" value="Mur_ligase_C_dom_sf"/>
</dbReference>
<dbReference type="Gene3D" id="3.90.190.20">
    <property type="entry name" value="Mur ligase, C-terminal domain"/>
    <property type="match status" value="1"/>
</dbReference>
<evidence type="ECO:0000256" key="4">
    <source>
        <dbReference type="ARBA" id="ARBA00022984"/>
    </source>
</evidence>
<comment type="subcellular location">
    <subcellularLocation>
        <location evidence="7 8">Cytoplasm</location>
    </subcellularLocation>
</comment>
<evidence type="ECO:0000256" key="2">
    <source>
        <dbReference type="ARBA" id="ARBA00022618"/>
    </source>
</evidence>
<accession>A0A9D2RRH2</accession>
<dbReference type="GO" id="GO:0071555">
    <property type="term" value="P:cell wall organization"/>
    <property type="evidence" value="ECO:0007669"/>
    <property type="project" value="UniProtKB-KW"/>
</dbReference>
<feature type="binding site" evidence="7">
    <location>
        <position position="204"/>
    </location>
    <ligand>
        <name>UDP-N-acetyl-alpha-D-muramoyl-L-alanyl-D-glutamate</name>
        <dbReference type="ChEBI" id="CHEBI:83900"/>
    </ligand>
</feature>
<dbReference type="InterPro" id="IPR004101">
    <property type="entry name" value="Mur_ligase_C"/>
</dbReference>
<dbReference type="SUPFAM" id="SSF63418">
    <property type="entry name" value="MurE/MurF N-terminal domain"/>
    <property type="match status" value="1"/>
</dbReference>
<reference evidence="13" key="2">
    <citation type="submission" date="2021-04" db="EMBL/GenBank/DDBJ databases">
        <authorList>
            <person name="Gilroy R."/>
        </authorList>
    </citation>
    <scope>NUCLEOTIDE SEQUENCE</scope>
    <source>
        <strain evidence="13">ChiHjej13B12-24818</strain>
    </source>
</reference>
<dbReference type="Pfam" id="PF08245">
    <property type="entry name" value="Mur_ligase_M"/>
    <property type="match status" value="1"/>
</dbReference>
<dbReference type="InterPro" id="IPR005761">
    <property type="entry name" value="UDP-N-AcMur-Glu-dNH2Pim_ligase"/>
</dbReference>
<evidence type="ECO:0000256" key="5">
    <source>
        <dbReference type="ARBA" id="ARBA00023306"/>
    </source>
</evidence>
<comment type="pathway">
    <text evidence="7 8">Cell wall biogenesis; peptidoglycan biosynthesis.</text>
</comment>
<reference evidence="13" key="1">
    <citation type="journal article" date="2021" name="PeerJ">
        <title>Extensive microbial diversity within the chicken gut microbiome revealed by metagenomics and culture.</title>
        <authorList>
            <person name="Gilroy R."/>
            <person name="Ravi A."/>
            <person name="Getino M."/>
            <person name="Pursley I."/>
            <person name="Horton D.L."/>
            <person name="Alikhan N.F."/>
            <person name="Baker D."/>
            <person name="Gharbi K."/>
            <person name="Hall N."/>
            <person name="Watson M."/>
            <person name="Adriaenssens E.M."/>
            <person name="Foster-Nyarko E."/>
            <person name="Jarju S."/>
            <person name="Secka A."/>
            <person name="Antonio M."/>
            <person name="Oren A."/>
            <person name="Chaudhuri R.R."/>
            <person name="La Ragione R."/>
            <person name="Hildebrand F."/>
            <person name="Pallen M.J."/>
        </authorList>
    </citation>
    <scope>NUCLEOTIDE SEQUENCE</scope>
    <source>
        <strain evidence="13">ChiHjej13B12-24818</strain>
    </source>
</reference>
<feature type="region of interest" description="Disordered" evidence="9">
    <location>
        <begin position="1"/>
        <end position="21"/>
    </location>
</feature>
<evidence type="ECO:0000256" key="9">
    <source>
        <dbReference type="SAM" id="MobiDB-lite"/>
    </source>
</evidence>
<evidence type="ECO:0000259" key="10">
    <source>
        <dbReference type="Pfam" id="PF01225"/>
    </source>
</evidence>
<protein>
    <recommendedName>
        <fullName evidence="7">UDP-N-acetylmuramoyl-L-alanyl-D-glutamate--2,6-diaminopimelate ligase</fullName>
        <ecNumber evidence="7">6.3.2.13</ecNumber>
    </recommendedName>
    <alternativeName>
        <fullName evidence="7">Meso-A2pm-adding enzyme</fullName>
    </alternativeName>
    <alternativeName>
        <fullName evidence="7">Meso-diaminopimelate-adding enzyme</fullName>
    </alternativeName>
    <alternativeName>
        <fullName evidence="7">UDP-MurNAc-L-Ala-D-Glu:meso-diaminopimelate ligase</fullName>
    </alternativeName>
    <alternativeName>
        <fullName evidence="7">UDP-MurNAc-tripeptide synthetase</fullName>
    </alternativeName>
    <alternativeName>
        <fullName evidence="7">UDP-N-acetylmuramyl-tripeptide synthetase</fullName>
    </alternativeName>
</protein>
<dbReference type="GO" id="GO:0008765">
    <property type="term" value="F:UDP-N-acetylmuramoylalanyl-D-glutamate-2,6-diaminopimelate ligase activity"/>
    <property type="evidence" value="ECO:0007669"/>
    <property type="project" value="UniProtKB-UniRule"/>
</dbReference>
<evidence type="ECO:0000313" key="13">
    <source>
        <dbReference type="EMBL" id="HJB12022.1"/>
    </source>
</evidence>
<dbReference type="Gene3D" id="3.40.1390.10">
    <property type="entry name" value="MurE/MurF, N-terminal domain"/>
    <property type="match status" value="1"/>
</dbReference>
<name>A0A9D2RRH2_9MICO</name>
<evidence type="ECO:0000259" key="12">
    <source>
        <dbReference type="Pfam" id="PF08245"/>
    </source>
</evidence>
<feature type="binding site" evidence="7">
    <location>
        <position position="405"/>
    </location>
    <ligand>
        <name>meso-2,6-diaminopimelate</name>
        <dbReference type="ChEBI" id="CHEBI:57791"/>
    </ligand>
</feature>
<evidence type="ECO:0000256" key="7">
    <source>
        <dbReference type="HAMAP-Rule" id="MF_00208"/>
    </source>
</evidence>
<feature type="binding site" evidence="7">
    <location>
        <position position="45"/>
    </location>
    <ligand>
        <name>UDP-N-acetyl-alpha-D-muramoyl-L-alanyl-D-glutamate</name>
        <dbReference type="ChEBI" id="CHEBI:83900"/>
    </ligand>
</feature>
<evidence type="ECO:0000256" key="1">
    <source>
        <dbReference type="ARBA" id="ARBA00005898"/>
    </source>
</evidence>
<proteinExistence type="inferred from homology"/>
<dbReference type="NCBIfam" id="NF001126">
    <property type="entry name" value="PRK00139.1-4"/>
    <property type="match status" value="1"/>
</dbReference>
<comment type="cofactor">
    <cofactor evidence="7">
        <name>Mg(2+)</name>
        <dbReference type="ChEBI" id="CHEBI:18420"/>
    </cofactor>
</comment>
<keyword evidence="3 7" id="KW-0133">Cell shape</keyword>
<comment type="caution">
    <text evidence="13">The sequence shown here is derived from an EMBL/GenBank/DDBJ whole genome shotgun (WGS) entry which is preliminary data.</text>
</comment>
<feature type="short sequence motif" description="Meso-diaminopimelate recognition motif" evidence="7">
    <location>
        <begin position="429"/>
        <end position="432"/>
    </location>
</feature>
<dbReference type="InterPro" id="IPR000713">
    <property type="entry name" value="Mur_ligase_N"/>
</dbReference>
<comment type="PTM">
    <text evidence="7">Carboxylation is probably crucial for Mg(2+) binding and, consequently, for the gamma-phosphate positioning of ATP.</text>
</comment>
<evidence type="ECO:0000313" key="14">
    <source>
        <dbReference type="Proteomes" id="UP000823823"/>
    </source>
</evidence>